<feature type="region of interest" description="Disordered" evidence="2">
    <location>
        <begin position="1"/>
        <end position="52"/>
    </location>
</feature>
<dbReference type="AlphaFoldDB" id="A0A9W9MLD6"/>
<dbReference type="SMART" id="SM00906">
    <property type="entry name" value="Fungal_trans"/>
    <property type="match status" value="1"/>
</dbReference>
<dbReference type="InterPro" id="IPR050987">
    <property type="entry name" value="AtrR-like"/>
</dbReference>
<evidence type="ECO:0000259" key="3">
    <source>
        <dbReference type="SMART" id="SM00906"/>
    </source>
</evidence>
<reference evidence="4" key="2">
    <citation type="journal article" date="2023" name="IMA Fungus">
        <title>Comparative genomic study of the Penicillium genus elucidates a diverse pangenome and 15 lateral gene transfer events.</title>
        <authorList>
            <person name="Petersen C."/>
            <person name="Sorensen T."/>
            <person name="Nielsen M.R."/>
            <person name="Sondergaard T.E."/>
            <person name="Sorensen J.L."/>
            <person name="Fitzpatrick D.A."/>
            <person name="Frisvad J.C."/>
            <person name="Nielsen K.L."/>
        </authorList>
    </citation>
    <scope>NUCLEOTIDE SEQUENCE</scope>
    <source>
        <strain evidence="4">IBT 20477</strain>
    </source>
</reference>
<dbReference type="CDD" id="cd12148">
    <property type="entry name" value="fungal_TF_MHR"/>
    <property type="match status" value="1"/>
</dbReference>
<protein>
    <recommendedName>
        <fullName evidence="3">Xylanolytic transcriptional activator regulatory domain-containing protein</fullName>
    </recommendedName>
</protein>
<evidence type="ECO:0000256" key="1">
    <source>
        <dbReference type="ARBA" id="ARBA00023242"/>
    </source>
</evidence>
<feature type="compositionally biased region" description="Polar residues" evidence="2">
    <location>
        <begin position="1"/>
        <end position="28"/>
    </location>
</feature>
<organism evidence="4 5">
    <name type="scientific">Penicillium cf. viridicatum</name>
    <dbReference type="NCBI Taxonomy" id="2972119"/>
    <lineage>
        <taxon>Eukaryota</taxon>
        <taxon>Fungi</taxon>
        <taxon>Dikarya</taxon>
        <taxon>Ascomycota</taxon>
        <taxon>Pezizomycotina</taxon>
        <taxon>Eurotiomycetes</taxon>
        <taxon>Eurotiomycetidae</taxon>
        <taxon>Eurotiales</taxon>
        <taxon>Aspergillaceae</taxon>
        <taxon>Penicillium</taxon>
    </lineage>
</organism>
<dbReference type="Proteomes" id="UP001150942">
    <property type="component" value="Unassembled WGS sequence"/>
</dbReference>
<evidence type="ECO:0000256" key="2">
    <source>
        <dbReference type="SAM" id="MobiDB-lite"/>
    </source>
</evidence>
<dbReference type="OrthoDB" id="103819at2759"/>
<proteinExistence type="predicted"/>
<gene>
    <name evidence="4" type="ORF">N7449_005554</name>
</gene>
<dbReference type="PANTHER" id="PTHR46910:SF5">
    <property type="entry name" value="ZN(II)2CYS6 TRANSCRIPTION FACTOR (EUROFUNG)"/>
    <property type="match status" value="1"/>
</dbReference>
<reference evidence="4" key="1">
    <citation type="submission" date="2022-11" db="EMBL/GenBank/DDBJ databases">
        <authorList>
            <person name="Petersen C."/>
        </authorList>
    </citation>
    <scope>NUCLEOTIDE SEQUENCE</scope>
    <source>
        <strain evidence="4">IBT 20477</strain>
    </source>
</reference>
<comment type="caution">
    <text evidence="4">The sequence shown here is derived from an EMBL/GenBank/DDBJ whole genome shotgun (WGS) entry which is preliminary data.</text>
</comment>
<name>A0A9W9MLD6_9EURO</name>
<dbReference type="GO" id="GO:0003677">
    <property type="term" value="F:DNA binding"/>
    <property type="evidence" value="ECO:0007669"/>
    <property type="project" value="InterPro"/>
</dbReference>
<dbReference type="GO" id="GO:0006351">
    <property type="term" value="P:DNA-templated transcription"/>
    <property type="evidence" value="ECO:0007669"/>
    <property type="project" value="InterPro"/>
</dbReference>
<accession>A0A9W9MLD6</accession>
<dbReference type="GO" id="GO:0003700">
    <property type="term" value="F:DNA-binding transcription factor activity"/>
    <property type="evidence" value="ECO:0007669"/>
    <property type="project" value="InterPro"/>
</dbReference>
<sequence>MESASPMNLHSYSSQRPLGNYLTEQHNLPPSDDTPDKQKHKQDKNNPIEGLSSFSAHSTHAIDFLHKFADARCDDCDGNEIEELLDSMRAIVDAVKVRRQSTQSLFPLATPLTTQRTPPELPPIQVVVAVIRKAQEQCDLTLGVLNELLHDRSLSDMCMTVYFSEDYSDAELIIVNLALYFLLADTESTVTGDNPRDRIHAEHRLLCQRNAETALSKLSLYVGASHNMTLALALGAIYAIDISRPSLAWTFICAAYQSAYSLGYHTWARGSNVSSNTPNQFGLLFWVIYYLEKHFCLRLGRCSTIIDTEITIPLPGSADQATNPGMGYCRLIIRTGSLTSRIYQELYSMQATGLSGDLRTQKVLNLSQELCAIRDESRKTLLIWARYRSDHDLSGVDMIEYLAKLDEVFWWSTLTLIYRAVPPQPDLAVSFADECITAARAALESHQNITSSSEQSSSRPLSSYINW</sequence>
<dbReference type="PANTHER" id="PTHR46910">
    <property type="entry name" value="TRANSCRIPTION FACTOR PDR1"/>
    <property type="match status" value="1"/>
</dbReference>
<keyword evidence="1" id="KW-0539">Nucleus</keyword>
<dbReference type="GO" id="GO:0008270">
    <property type="term" value="F:zinc ion binding"/>
    <property type="evidence" value="ECO:0007669"/>
    <property type="project" value="InterPro"/>
</dbReference>
<dbReference type="EMBL" id="JAPQKQ010000003">
    <property type="protein sequence ID" value="KAJ5203475.1"/>
    <property type="molecule type" value="Genomic_DNA"/>
</dbReference>
<feature type="domain" description="Xylanolytic transcriptional activator regulatory" evidence="3">
    <location>
        <begin position="248"/>
        <end position="321"/>
    </location>
</feature>
<evidence type="ECO:0000313" key="4">
    <source>
        <dbReference type="EMBL" id="KAJ5203475.1"/>
    </source>
</evidence>
<evidence type="ECO:0000313" key="5">
    <source>
        <dbReference type="Proteomes" id="UP001150942"/>
    </source>
</evidence>
<dbReference type="Pfam" id="PF04082">
    <property type="entry name" value="Fungal_trans"/>
    <property type="match status" value="1"/>
</dbReference>
<keyword evidence="5" id="KW-1185">Reference proteome</keyword>
<dbReference type="InterPro" id="IPR007219">
    <property type="entry name" value="XnlR_reg_dom"/>
</dbReference>